<reference evidence="1 2" key="1">
    <citation type="submission" date="2022-10" db="EMBL/GenBank/DDBJ databases">
        <title>Luteolibacter arcticus strain CCTCC AB 2014275, whole genome shotgun sequencing project.</title>
        <authorList>
            <person name="Zhao G."/>
            <person name="Shen L."/>
        </authorList>
    </citation>
    <scope>NUCLEOTIDE SEQUENCE [LARGE SCALE GENOMIC DNA]</scope>
    <source>
        <strain evidence="1 2">CCTCC AB 2014275</strain>
    </source>
</reference>
<organism evidence="1 2">
    <name type="scientific">Luteolibacter arcticus</name>
    <dbReference type="NCBI Taxonomy" id="1581411"/>
    <lineage>
        <taxon>Bacteria</taxon>
        <taxon>Pseudomonadati</taxon>
        <taxon>Verrucomicrobiota</taxon>
        <taxon>Verrucomicrobiia</taxon>
        <taxon>Verrucomicrobiales</taxon>
        <taxon>Verrucomicrobiaceae</taxon>
        <taxon>Luteolibacter</taxon>
    </lineage>
</organism>
<evidence type="ECO:0008006" key="3">
    <source>
        <dbReference type="Google" id="ProtNLM"/>
    </source>
</evidence>
<gene>
    <name evidence="1" type="ORF">OKA05_02090</name>
</gene>
<dbReference type="EMBL" id="JAPDDT010000001">
    <property type="protein sequence ID" value="MCW1921323.1"/>
    <property type="molecule type" value="Genomic_DNA"/>
</dbReference>
<dbReference type="Proteomes" id="UP001320876">
    <property type="component" value="Unassembled WGS sequence"/>
</dbReference>
<evidence type="ECO:0000313" key="1">
    <source>
        <dbReference type="EMBL" id="MCW1921323.1"/>
    </source>
</evidence>
<sequence>MKIRSKLIAAVADFLTADISVPVTIHRETGDLDLEPPYAVVRISTAEPLAPGEPVWILNLLVSVNQNADLIAAEDAEAAAEMTFAPVDFTTRADETNAAAAARLAAFATFCETKGVAISAFEPIDSSLTVSEGNWVHVMGFQAIAAEI</sequence>
<comment type="caution">
    <text evidence="1">The sequence shown here is derived from an EMBL/GenBank/DDBJ whole genome shotgun (WGS) entry which is preliminary data.</text>
</comment>
<accession>A0ABT3GCG7</accession>
<keyword evidence="2" id="KW-1185">Reference proteome</keyword>
<protein>
    <recommendedName>
        <fullName evidence="3">Phage tail protein</fullName>
    </recommendedName>
</protein>
<evidence type="ECO:0000313" key="2">
    <source>
        <dbReference type="Proteomes" id="UP001320876"/>
    </source>
</evidence>
<dbReference type="RefSeq" id="WP_264485432.1">
    <property type="nucleotide sequence ID" value="NZ_JAPDDT010000001.1"/>
</dbReference>
<name>A0ABT3GCG7_9BACT</name>
<proteinExistence type="predicted"/>